<evidence type="ECO:0000259" key="1">
    <source>
        <dbReference type="PROSITE" id="PS50181"/>
    </source>
</evidence>
<accession>A0A0N5AHL8</accession>
<proteinExistence type="predicted"/>
<dbReference type="InterPro" id="IPR036047">
    <property type="entry name" value="F-box-like_dom_sf"/>
</dbReference>
<dbReference type="InterPro" id="IPR001810">
    <property type="entry name" value="F-box_dom"/>
</dbReference>
<protein>
    <submittedName>
        <fullName evidence="3">F-box domain-containing protein</fullName>
    </submittedName>
</protein>
<organism evidence="2 3">
    <name type="scientific">Syphacia muris</name>
    <dbReference type="NCBI Taxonomy" id="451379"/>
    <lineage>
        <taxon>Eukaryota</taxon>
        <taxon>Metazoa</taxon>
        <taxon>Ecdysozoa</taxon>
        <taxon>Nematoda</taxon>
        <taxon>Chromadorea</taxon>
        <taxon>Rhabditida</taxon>
        <taxon>Spirurina</taxon>
        <taxon>Oxyuridomorpha</taxon>
        <taxon>Oxyuroidea</taxon>
        <taxon>Oxyuridae</taxon>
        <taxon>Syphacia</taxon>
    </lineage>
</organism>
<dbReference type="SUPFAM" id="SSF81383">
    <property type="entry name" value="F-box domain"/>
    <property type="match status" value="1"/>
</dbReference>
<dbReference type="AlphaFoldDB" id="A0A0N5AHL8"/>
<dbReference type="Proteomes" id="UP000046393">
    <property type="component" value="Unplaced"/>
</dbReference>
<dbReference type="PROSITE" id="PS50181">
    <property type="entry name" value="FBOX"/>
    <property type="match status" value="1"/>
</dbReference>
<sequence length="346" mass="39918">MAAQDSASHLSRLPCELIMKIWKNLTLNDRLHCRQVCHRWSELWRRSRFNRIPIRALRISKGAADTQLKLKILRYYELFPGKELTLDLKNDNLQRYFSLVDIRKHSTLLILDGSVVTRSLLEEIVQQAWDITNLNIFGDLTRIDESDLCYMIEAVDRCGSGLQDFILSNCTLKSGQFSDLLIQAIPNTVKSIIIDSKNCIPQQSISDASLHHLIQVGRQKIILPPCSVTSNGVEEAIKRYFNNCTEQARLSIMGCLFPPLSIKLPYKRLDDNNLKSIGLDGIRTQLMPAINYQFSDKNELFNHFVGERHEFAIKNRLMKASIYYETVWRTVCFLQCFLTEKLMSTN</sequence>
<evidence type="ECO:0000313" key="2">
    <source>
        <dbReference type="Proteomes" id="UP000046393"/>
    </source>
</evidence>
<dbReference type="WBParaSite" id="SMUV_0000387501-mRNA-1">
    <property type="protein sequence ID" value="SMUV_0000387501-mRNA-1"/>
    <property type="gene ID" value="SMUV_0000387501"/>
</dbReference>
<reference evidence="3" key="1">
    <citation type="submission" date="2017-02" db="UniProtKB">
        <authorList>
            <consortium name="WormBaseParasite"/>
        </authorList>
    </citation>
    <scope>IDENTIFICATION</scope>
</reference>
<dbReference type="InterPro" id="IPR032675">
    <property type="entry name" value="LRR_dom_sf"/>
</dbReference>
<dbReference type="Gene3D" id="3.80.10.10">
    <property type="entry name" value="Ribonuclease Inhibitor"/>
    <property type="match status" value="1"/>
</dbReference>
<dbReference type="Pfam" id="PF00646">
    <property type="entry name" value="F-box"/>
    <property type="match status" value="1"/>
</dbReference>
<keyword evidence="2" id="KW-1185">Reference proteome</keyword>
<name>A0A0N5AHL8_9BILA</name>
<evidence type="ECO:0000313" key="3">
    <source>
        <dbReference type="WBParaSite" id="SMUV_0000387501-mRNA-1"/>
    </source>
</evidence>
<feature type="domain" description="F-box" evidence="1">
    <location>
        <begin position="7"/>
        <end position="52"/>
    </location>
</feature>